<evidence type="ECO:0000313" key="6">
    <source>
        <dbReference type="EMBL" id="EEC49243.1"/>
    </source>
</evidence>
<evidence type="ECO:0000313" key="7">
    <source>
        <dbReference type="Proteomes" id="UP000000759"/>
    </source>
</evidence>
<sequence length="387" mass="42768">MYRYFHFCSTPGPITIEIRESQGRRRFIEANTASNGTSSTMATRVFWRFHARLTRPCRVVYAGPHFQAGLSYTQALVRERGLEQCVELVHAPTDAQLWELAPTVDVAVPFMQSFRADFIERASRMRLIMQYGVGLEGVDVDSATKHGIAVSNIPAAGTGNAEATAEHAIFLSLSLLRRAFQDLPQRFQGRILGGLPIPKSLFQKNVTVVGYGAVGSKICEYLNAMGAKVTVVRKHWTVEPERGIHKARSLGECLPTTDLLILACPLTTETFHMLNEETLSLLPRQGSLVVNIGRGPRVEHSAVWRALNSGRVGGYASDVGVGHPVKPSEPWDPDDDLSRHANVLFTPHVGGYTYYSYNLMCKAVVDAIDDVRCGRPPDMGKFQVEVD</sequence>
<dbReference type="GO" id="GO:0005829">
    <property type="term" value="C:cytosol"/>
    <property type="evidence" value="ECO:0007669"/>
    <property type="project" value="TreeGrafter"/>
</dbReference>
<evidence type="ECO:0000259" key="4">
    <source>
        <dbReference type="Pfam" id="PF00389"/>
    </source>
</evidence>
<dbReference type="InterPro" id="IPR006140">
    <property type="entry name" value="D-isomer_DH_NAD-bd"/>
</dbReference>
<feature type="domain" description="D-isomer specific 2-hydroxyacid dehydrogenase NAD-binding" evidence="5">
    <location>
        <begin position="196"/>
        <end position="350"/>
    </location>
</feature>
<dbReference type="GeneID" id="7200351"/>
<comment type="similarity">
    <text evidence="3">Belongs to the D-isomer specific 2-hydroxyacid dehydrogenase family.</text>
</comment>
<keyword evidence="2" id="KW-0520">NAD</keyword>
<dbReference type="EMBL" id="CM000609">
    <property type="protein sequence ID" value="EEC49243.1"/>
    <property type="molecule type" value="Genomic_DNA"/>
</dbReference>
<dbReference type="KEGG" id="pti:PHATRDRAFT_34800"/>
<proteinExistence type="inferred from homology"/>
<dbReference type="InterPro" id="IPR050223">
    <property type="entry name" value="D-isomer_2-hydroxyacid_DH"/>
</dbReference>
<dbReference type="PANTHER" id="PTHR10996">
    <property type="entry name" value="2-HYDROXYACID DEHYDROGENASE-RELATED"/>
    <property type="match status" value="1"/>
</dbReference>
<dbReference type="InterPro" id="IPR006139">
    <property type="entry name" value="D-isomer_2_OHA_DH_cat_dom"/>
</dbReference>
<keyword evidence="1 3" id="KW-0560">Oxidoreductase</keyword>
<keyword evidence="7" id="KW-1185">Reference proteome</keyword>
<organism evidence="6 7">
    <name type="scientific">Phaeodactylum tricornutum (strain CCAP 1055/1)</name>
    <dbReference type="NCBI Taxonomy" id="556484"/>
    <lineage>
        <taxon>Eukaryota</taxon>
        <taxon>Sar</taxon>
        <taxon>Stramenopiles</taxon>
        <taxon>Ochrophyta</taxon>
        <taxon>Bacillariophyta</taxon>
        <taxon>Bacillariophyceae</taxon>
        <taxon>Bacillariophycidae</taxon>
        <taxon>Naviculales</taxon>
        <taxon>Phaeodactylaceae</taxon>
        <taxon>Phaeodactylum</taxon>
    </lineage>
</organism>
<dbReference type="STRING" id="556484.B7FWQ5"/>
<dbReference type="InParanoid" id="B7FWQ5"/>
<reference evidence="6 7" key="1">
    <citation type="journal article" date="2008" name="Nature">
        <title>The Phaeodactylum genome reveals the evolutionary history of diatom genomes.</title>
        <authorList>
            <person name="Bowler C."/>
            <person name="Allen A.E."/>
            <person name="Badger J.H."/>
            <person name="Grimwood J."/>
            <person name="Jabbari K."/>
            <person name="Kuo A."/>
            <person name="Maheswari U."/>
            <person name="Martens C."/>
            <person name="Maumus F."/>
            <person name="Otillar R.P."/>
            <person name="Rayko E."/>
            <person name="Salamov A."/>
            <person name="Vandepoele K."/>
            <person name="Beszteri B."/>
            <person name="Gruber A."/>
            <person name="Heijde M."/>
            <person name="Katinka M."/>
            <person name="Mock T."/>
            <person name="Valentin K."/>
            <person name="Verret F."/>
            <person name="Berges J.A."/>
            <person name="Brownlee C."/>
            <person name="Cadoret J.P."/>
            <person name="Chiovitti A."/>
            <person name="Choi C.J."/>
            <person name="Coesel S."/>
            <person name="De Martino A."/>
            <person name="Detter J.C."/>
            <person name="Durkin C."/>
            <person name="Falciatore A."/>
            <person name="Fournet J."/>
            <person name="Haruta M."/>
            <person name="Huysman M.J."/>
            <person name="Jenkins B.D."/>
            <person name="Jiroutova K."/>
            <person name="Jorgensen R.E."/>
            <person name="Joubert Y."/>
            <person name="Kaplan A."/>
            <person name="Kroger N."/>
            <person name="Kroth P.G."/>
            <person name="La Roche J."/>
            <person name="Lindquist E."/>
            <person name="Lommer M."/>
            <person name="Martin-Jezequel V."/>
            <person name="Lopez P.J."/>
            <person name="Lucas S."/>
            <person name="Mangogna M."/>
            <person name="McGinnis K."/>
            <person name="Medlin L.K."/>
            <person name="Montsant A."/>
            <person name="Oudot-Le Secq M.P."/>
            <person name="Napoli C."/>
            <person name="Obornik M."/>
            <person name="Parker M.S."/>
            <person name="Petit J.L."/>
            <person name="Porcel B.M."/>
            <person name="Poulsen N."/>
            <person name="Robison M."/>
            <person name="Rychlewski L."/>
            <person name="Rynearson T.A."/>
            <person name="Schmutz J."/>
            <person name="Shapiro H."/>
            <person name="Siaut M."/>
            <person name="Stanley M."/>
            <person name="Sussman M.R."/>
            <person name="Taylor A.R."/>
            <person name="Vardi A."/>
            <person name="von Dassow P."/>
            <person name="Vyverman W."/>
            <person name="Willis A."/>
            <person name="Wyrwicz L.S."/>
            <person name="Rokhsar D.S."/>
            <person name="Weissenbach J."/>
            <person name="Armbrust E.V."/>
            <person name="Green B.R."/>
            <person name="Van de Peer Y."/>
            <person name="Grigoriev I.V."/>
        </authorList>
    </citation>
    <scope>NUCLEOTIDE SEQUENCE [LARGE SCALE GENOMIC DNA]</scope>
    <source>
        <strain evidence="6 7">CCAP 1055/1</strain>
    </source>
</reference>
<dbReference type="Proteomes" id="UP000000759">
    <property type="component" value="Chromosome 6"/>
</dbReference>
<dbReference type="PRINTS" id="PR00411">
    <property type="entry name" value="PNDRDTASEI"/>
</dbReference>
<dbReference type="PANTHER" id="PTHR10996:SF178">
    <property type="entry name" value="2-HYDROXYACID DEHYDROGENASE YGL185C-RELATED"/>
    <property type="match status" value="1"/>
</dbReference>
<accession>B7FWQ5</accession>
<reference evidence="7" key="2">
    <citation type="submission" date="2008-08" db="EMBL/GenBank/DDBJ databases">
        <authorList>
            <consortium name="Diatom Consortium"/>
            <person name="Grigoriev I."/>
            <person name="Grimwood J."/>
            <person name="Kuo A."/>
            <person name="Otillar R.P."/>
            <person name="Salamov A."/>
            <person name="Detter J.C."/>
            <person name="Lindquist E."/>
            <person name="Shapiro H."/>
            <person name="Lucas S."/>
            <person name="Glavina del Rio T."/>
            <person name="Pitluck S."/>
            <person name="Rokhsar D."/>
            <person name="Bowler C."/>
        </authorList>
    </citation>
    <scope>GENOME REANNOTATION</scope>
    <source>
        <strain evidence="7">CCAP 1055/1</strain>
    </source>
</reference>
<dbReference type="InterPro" id="IPR036291">
    <property type="entry name" value="NAD(P)-bd_dom_sf"/>
</dbReference>
<dbReference type="SUPFAM" id="SSF51735">
    <property type="entry name" value="NAD(P)-binding Rossmann-fold domains"/>
    <property type="match status" value="1"/>
</dbReference>
<dbReference type="Pfam" id="PF00389">
    <property type="entry name" value="2-Hacid_dh"/>
    <property type="match status" value="1"/>
</dbReference>
<dbReference type="HOGENOM" id="CLU_019796_1_3_1"/>
<evidence type="ECO:0000259" key="5">
    <source>
        <dbReference type="Pfam" id="PF02826"/>
    </source>
</evidence>
<dbReference type="eggNOG" id="KOG0069">
    <property type="taxonomic scope" value="Eukaryota"/>
</dbReference>
<protein>
    <submittedName>
        <fullName evidence="6">Uncharacterized protein</fullName>
    </submittedName>
</protein>
<dbReference type="GO" id="GO:0030267">
    <property type="term" value="F:glyoxylate reductase (NADPH) activity"/>
    <property type="evidence" value="ECO:0007669"/>
    <property type="project" value="TreeGrafter"/>
</dbReference>
<dbReference type="OrthoDB" id="9991913at2759"/>
<dbReference type="GO" id="GO:0051287">
    <property type="term" value="F:NAD binding"/>
    <property type="evidence" value="ECO:0007669"/>
    <property type="project" value="InterPro"/>
</dbReference>
<dbReference type="Pfam" id="PF02826">
    <property type="entry name" value="2-Hacid_dh_C"/>
    <property type="match status" value="1"/>
</dbReference>
<name>B7FWQ5_PHATC</name>
<dbReference type="RefSeq" id="XP_002179420.1">
    <property type="nucleotide sequence ID" value="XM_002179384.1"/>
</dbReference>
<feature type="domain" description="D-isomer specific 2-hydroxyacid dehydrogenase catalytic" evidence="4">
    <location>
        <begin position="85"/>
        <end position="377"/>
    </location>
</feature>
<dbReference type="GO" id="GO:0016618">
    <property type="term" value="F:hydroxypyruvate reductase [NAD(P)H] activity"/>
    <property type="evidence" value="ECO:0007669"/>
    <property type="project" value="TreeGrafter"/>
</dbReference>
<evidence type="ECO:0000256" key="3">
    <source>
        <dbReference type="RuleBase" id="RU003719"/>
    </source>
</evidence>
<dbReference type="AlphaFoldDB" id="B7FWQ5"/>
<gene>
    <name evidence="6" type="ORF">PHATRDRAFT_34800</name>
</gene>
<dbReference type="SUPFAM" id="SSF52283">
    <property type="entry name" value="Formate/glycerate dehydrogenase catalytic domain-like"/>
    <property type="match status" value="1"/>
</dbReference>
<evidence type="ECO:0000256" key="2">
    <source>
        <dbReference type="ARBA" id="ARBA00023027"/>
    </source>
</evidence>
<dbReference type="PaxDb" id="2850-Phatr34800"/>
<evidence type="ECO:0000256" key="1">
    <source>
        <dbReference type="ARBA" id="ARBA00023002"/>
    </source>
</evidence>
<dbReference type="Gene3D" id="3.40.50.720">
    <property type="entry name" value="NAD(P)-binding Rossmann-like Domain"/>
    <property type="match status" value="2"/>
</dbReference>